<evidence type="ECO:0000256" key="8">
    <source>
        <dbReference type="ARBA" id="ARBA00023316"/>
    </source>
</evidence>
<keyword evidence="8 9" id="KW-0961">Cell wall biogenesis/degradation</keyword>
<evidence type="ECO:0000256" key="4">
    <source>
        <dbReference type="ARBA" id="ARBA00022679"/>
    </source>
</evidence>
<reference evidence="11 13" key="1">
    <citation type="submission" date="2015-07" db="EMBL/GenBank/DDBJ databases">
        <title>Fjat-14205 dsm 2895.</title>
        <authorList>
            <person name="Liu B."/>
            <person name="Wang J."/>
            <person name="Zhu Y."/>
            <person name="Liu G."/>
            <person name="Chen Q."/>
            <person name="Chen Z."/>
            <person name="Lan J."/>
            <person name="Che J."/>
            <person name="Ge C."/>
            <person name="Shi H."/>
            <person name="Pan Z."/>
            <person name="Liu X."/>
        </authorList>
    </citation>
    <scope>NUCLEOTIDE SEQUENCE [LARGE SCALE GENOMIC DNA]</scope>
    <source>
        <strain evidence="11 13">DSM 2895</strain>
    </source>
</reference>
<evidence type="ECO:0000259" key="10">
    <source>
        <dbReference type="PROSITE" id="PS52029"/>
    </source>
</evidence>
<evidence type="ECO:0000313" key="13">
    <source>
        <dbReference type="Proteomes" id="UP000037269"/>
    </source>
</evidence>
<evidence type="ECO:0000256" key="5">
    <source>
        <dbReference type="ARBA" id="ARBA00022801"/>
    </source>
</evidence>
<keyword evidence="5" id="KW-0378">Hydrolase</keyword>
<dbReference type="PANTHER" id="PTHR30582:SF24">
    <property type="entry name" value="L,D-TRANSPEPTIDASE ERFK_SRFK-RELATED"/>
    <property type="match status" value="1"/>
</dbReference>
<dbReference type="GO" id="GO:0016757">
    <property type="term" value="F:glycosyltransferase activity"/>
    <property type="evidence" value="ECO:0007669"/>
    <property type="project" value="UniProtKB-KW"/>
</dbReference>
<dbReference type="RefSeq" id="WP_043064546.1">
    <property type="nucleotide sequence ID" value="NZ_BJOA01000261.1"/>
</dbReference>
<protein>
    <submittedName>
        <fullName evidence="11">ErfK/YbiS/YcfS/YnhG family protein</fullName>
    </submittedName>
    <submittedName>
        <fullName evidence="12">Putative peptidoglycan binding domain-containing protein</fullName>
    </submittedName>
</protein>
<dbReference type="PANTHER" id="PTHR30582">
    <property type="entry name" value="L,D-TRANSPEPTIDASE"/>
    <property type="match status" value="1"/>
</dbReference>
<evidence type="ECO:0000256" key="1">
    <source>
        <dbReference type="ARBA" id="ARBA00004752"/>
    </source>
</evidence>
<dbReference type="Proteomes" id="UP000037269">
    <property type="component" value="Unassembled WGS sequence"/>
</dbReference>
<keyword evidence="13" id="KW-1185">Reference proteome</keyword>
<evidence type="ECO:0000256" key="7">
    <source>
        <dbReference type="ARBA" id="ARBA00022984"/>
    </source>
</evidence>
<dbReference type="GO" id="GO:0071972">
    <property type="term" value="F:peptidoglycan L,D-transpeptidase activity"/>
    <property type="evidence" value="ECO:0007669"/>
    <property type="project" value="TreeGrafter"/>
</dbReference>
<evidence type="ECO:0000256" key="9">
    <source>
        <dbReference type="PROSITE-ProRule" id="PRU01373"/>
    </source>
</evidence>
<dbReference type="SUPFAM" id="SSF141523">
    <property type="entry name" value="L,D-transpeptidase catalytic domain-like"/>
    <property type="match status" value="1"/>
</dbReference>
<comment type="similarity">
    <text evidence="2">Belongs to the YkuD family.</text>
</comment>
<dbReference type="EMBL" id="LGUG01000004">
    <property type="protein sequence ID" value="KON95915.1"/>
    <property type="molecule type" value="Genomic_DNA"/>
</dbReference>
<dbReference type="InterPro" id="IPR036366">
    <property type="entry name" value="PGBDSf"/>
</dbReference>
<gene>
    <name evidence="11" type="ORF">AF333_10900</name>
    <name evidence="12" type="ORF">SAMN04487909_1136</name>
</gene>
<dbReference type="GO" id="GO:0005576">
    <property type="term" value="C:extracellular region"/>
    <property type="evidence" value="ECO:0007669"/>
    <property type="project" value="TreeGrafter"/>
</dbReference>
<dbReference type="PATRIC" id="fig|47500.9.peg.3442"/>
<keyword evidence="6 9" id="KW-0133">Cell shape</keyword>
<dbReference type="CDD" id="cd16913">
    <property type="entry name" value="YkuD_like"/>
    <property type="match status" value="1"/>
</dbReference>
<reference evidence="12 14" key="2">
    <citation type="submission" date="2016-10" db="EMBL/GenBank/DDBJ databases">
        <authorList>
            <person name="de Groot N.N."/>
        </authorList>
    </citation>
    <scope>NUCLEOTIDE SEQUENCE [LARGE SCALE GENOMIC DNA]</scope>
    <source>
        <strain evidence="12 14">DSM 2895</strain>
    </source>
</reference>
<evidence type="ECO:0000313" key="11">
    <source>
        <dbReference type="EMBL" id="KON95915.1"/>
    </source>
</evidence>
<dbReference type="InterPro" id="IPR038063">
    <property type="entry name" value="Transpep_catalytic_dom"/>
</dbReference>
<dbReference type="GO" id="GO:0071555">
    <property type="term" value="P:cell wall organization"/>
    <property type="evidence" value="ECO:0007669"/>
    <property type="project" value="UniProtKB-UniRule"/>
</dbReference>
<sequence length="231" mass="25915">MFSLFRLFPKTLGALMIFILICISVASMPVLATTKVNQSNTTVQLRINIWHKKIELIKEGHVLKTFKVAPGAIDTPSPVGIYRIVSKEQGWGKGFGSCWLGLNVPWGQYGIHGTNKPELIGKYVSHGCFRMRNRDIEELYELVPVGTEVIIEGPITGHKDVTYRVLVRGSRGTLVQLVQNRLQAAGLYNGTCNGVFNRNTELAVIKYQKQNQLPVTKQIHYKDLLHMGIIE</sequence>
<evidence type="ECO:0000256" key="2">
    <source>
        <dbReference type="ARBA" id="ARBA00005992"/>
    </source>
</evidence>
<dbReference type="EMBL" id="FNED01000013">
    <property type="protein sequence ID" value="SDJ16672.1"/>
    <property type="molecule type" value="Genomic_DNA"/>
</dbReference>
<accession>A0A0M0H173</accession>
<dbReference type="SUPFAM" id="SSF47090">
    <property type="entry name" value="PGBD-like"/>
    <property type="match status" value="1"/>
</dbReference>
<dbReference type="InterPro" id="IPR050979">
    <property type="entry name" value="LD-transpeptidase"/>
</dbReference>
<feature type="active site" description="Proton donor/acceptor" evidence="9">
    <location>
        <position position="112"/>
    </location>
</feature>
<dbReference type="InterPro" id="IPR002477">
    <property type="entry name" value="Peptidoglycan-bd-like"/>
</dbReference>
<dbReference type="Pfam" id="PF01471">
    <property type="entry name" value="PG_binding_1"/>
    <property type="match status" value="1"/>
</dbReference>
<dbReference type="Gene3D" id="2.40.440.10">
    <property type="entry name" value="L,D-transpeptidase catalytic domain-like"/>
    <property type="match status" value="1"/>
</dbReference>
<comment type="pathway">
    <text evidence="1 9">Cell wall biogenesis; peptidoglycan biosynthesis.</text>
</comment>
<dbReference type="AlphaFoldDB" id="A0A0M0H173"/>
<dbReference type="GeneID" id="42305697"/>
<dbReference type="InterPro" id="IPR036365">
    <property type="entry name" value="PGBD-like_sf"/>
</dbReference>
<keyword evidence="3" id="KW-0328">Glycosyltransferase</keyword>
<keyword evidence="7 9" id="KW-0573">Peptidoglycan synthesis</keyword>
<evidence type="ECO:0000256" key="3">
    <source>
        <dbReference type="ARBA" id="ARBA00022676"/>
    </source>
</evidence>
<feature type="active site" description="Nucleophile" evidence="9">
    <location>
        <position position="128"/>
    </location>
</feature>
<dbReference type="PROSITE" id="PS52029">
    <property type="entry name" value="LD_TPASE"/>
    <property type="match status" value="1"/>
</dbReference>
<dbReference type="STRING" id="47500.AF333_10900"/>
<proteinExistence type="inferred from homology"/>
<name>A0A0M0H173_ANEMI</name>
<keyword evidence="4" id="KW-0808">Transferase</keyword>
<feature type="domain" description="L,D-TPase catalytic" evidence="10">
    <location>
        <begin position="43"/>
        <end position="152"/>
    </location>
</feature>
<dbReference type="GO" id="GO:0008360">
    <property type="term" value="P:regulation of cell shape"/>
    <property type="evidence" value="ECO:0007669"/>
    <property type="project" value="UniProtKB-UniRule"/>
</dbReference>
<evidence type="ECO:0000313" key="14">
    <source>
        <dbReference type="Proteomes" id="UP000182836"/>
    </source>
</evidence>
<evidence type="ECO:0000313" key="12">
    <source>
        <dbReference type="EMBL" id="SDJ16672.1"/>
    </source>
</evidence>
<dbReference type="GO" id="GO:0018104">
    <property type="term" value="P:peptidoglycan-protein cross-linking"/>
    <property type="evidence" value="ECO:0007669"/>
    <property type="project" value="TreeGrafter"/>
</dbReference>
<organism evidence="11 13">
    <name type="scientific">Aneurinibacillus migulanus</name>
    <name type="common">Bacillus migulanus</name>
    <dbReference type="NCBI Taxonomy" id="47500"/>
    <lineage>
        <taxon>Bacteria</taxon>
        <taxon>Bacillati</taxon>
        <taxon>Bacillota</taxon>
        <taxon>Bacilli</taxon>
        <taxon>Bacillales</taxon>
        <taxon>Paenibacillaceae</taxon>
        <taxon>Aneurinibacillus group</taxon>
        <taxon>Aneurinibacillus</taxon>
    </lineage>
</organism>
<dbReference type="Gene3D" id="1.10.101.10">
    <property type="entry name" value="PGBD-like superfamily/PGBD"/>
    <property type="match status" value="1"/>
</dbReference>
<dbReference type="Proteomes" id="UP000182836">
    <property type="component" value="Unassembled WGS sequence"/>
</dbReference>
<dbReference type="UniPathway" id="UPA00219"/>
<dbReference type="InterPro" id="IPR005490">
    <property type="entry name" value="LD_TPept_cat_dom"/>
</dbReference>
<evidence type="ECO:0000256" key="6">
    <source>
        <dbReference type="ARBA" id="ARBA00022960"/>
    </source>
</evidence>
<dbReference type="Pfam" id="PF03734">
    <property type="entry name" value="YkuD"/>
    <property type="match status" value="1"/>
</dbReference>